<comment type="similarity">
    <text evidence="1">Belongs to the WD repeat WDR55 family.</text>
</comment>
<evidence type="ECO:0000256" key="3">
    <source>
        <dbReference type="ARBA" id="ARBA00022737"/>
    </source>
</evidence>
<feature type="compositionally biased region" description="Polar residues" evidence="5">
    <location>
        <begin position="355"/>
        <end position="368"/>
    </location>
</feature>
<evidence type="ECO:0000313" key="6">
    <source>
        <dbReference type="EMBL" id="KAL1514631.1"/>
    </source>
</evidence>
<dbReference type="Proteomes" id="UP001515480">
    <property type="component" value="Unassembled WGS sequence"/>
</dbReference>
<dbReference type="PANTHER" id="PTHR44019">
    <property type="entry name" value="WD REPEAT-CONTAINING PROTEIN 55"/>
    <property type="match status" value="1"/>
</dbReference>
<keyword evidence="2 4" id="KW-0853">WD repeat</keyword>
<feature type="repeat" description="WD" evidence="4">
    <location>
        <begin position="268"/>
        <end position="295"/>
    </location>
</feature>
<feature type="region of interest" description="Disordered" evidence="5">
    <location>
        <begin position="308"/>
        <end position="402"/>
    </location>
</feature>
<dbReference type="AlphaFoldDB" id="A0AB34J616"/>
<gene>
    <name evidence="6" type="ORF">AB1Y20_003724</name>
</gene>
<sequence length="402" mass="43105">MASKVVRVHQQPFSVHFHPTKQLFAVGLINGQIKIYDFAGDAPCKASSARPHADACRAVRFSPAGTGLFSAGSDCSLQLRDLESNKPAWRKKGAHETPINAIVELEEIGVGSGDDSGVVKLWDLRTRKLALQFQENTDFIADMLYTQHKGNTLAVASGDGCLSVFDLRAGRLFARSDPLDDELLSLALLKGGRKLICGCQSGTVGIFSWGDFGDVSDRLLGHPESVDAIVPISDDVILTGSSDGMIRVVGVHPNKVLGLVGDHEDLPVEELAIDSGKTTLASCSHDNTVRLWDVEYLQGLKFTSKGLVADTNSDCDDDESSGDEDSDAEPDAGAASTEEKSESQRLPHGKRKLTSGDQGNHEPASSSVDDGHVETPVERKAPRQLVNKNAAIKMPSDFFGDL</sequence>
<comment type="caution">
    <text evidence="6">The sequence shown here is derived from an EMBL/GenBank/DDBJ whole genome shotgun (WGS) entry which is preliminary data.</text>
</comment>
<accession>A0AB34J616</accession>
<evidence type="ECO:0000256" key="4">
    <source>
        <dbReference type="PROSITE-ProRule" id="PRU00221"/>
    </source>
</evidence>
<organism evidence="6 7">
    <name type="scientific">Prymnesium parvum</name>
    <name type="common">Toxic golden alga</name>
    <dbReference type="NCBI Taxonomy" id="97485"/>
    <lineage>
        <taxon>Eukaryota</taxon>
        <taxon>Haptista</taxon>
        <taxon>Haptophyta</taxon>
        <taxon>Prymnesiophyceae</taxon>
        <taxon>Prymnesiales</taxon>
        <taxon>Prymnesiaceae</taxon>
        <taxon>Prymnesium</taxon>
    </lineage>
</organism>
<dbReference type="InterPro" id="IPR001680">
    <property type="entry name" value="WD40_rpt"/>
</dbReference>
<keyword evidence="7" id="KW-1185">Reference proteome</keyword>
<dbReference type="Gene3D" id="2.130.10.10">
    <property type="entry name" value="YVTN repeat-like/Quinoprotein amine dehydrogenase"/>
    <property type="match status" value="2"/>
</dbReference>
<dbReference type="SUPFAM" id="SSF50978">
    <property type="entry name" value="WD40 repeat-like"/>
    <property type="match status" value="1"/>
</dbReference>
<dbReference type="EMBL" id="JBGBPQ010000012">
    <property type="protein sequence ID" value="KAL1514631.1"/>
    <property type="molecule type" value="Genomic_DNA"/>
</dbReference>
<dbReference type="SMART" id="SM00320">
    <property type="entry name" value="WD40"/>
    <property type="match status" value="7"/>
</dbReference>
<dbReference type="InterPro" id="IPR050505">
    <property type="entry name" value="WDR55/POC1"/>
</dbReference>
<dbReference type="InterPro" id="IPR019775">
    <property type="entry name" value="WD40_repeat_CS"/>
</dbReference>
<dbReference type="Pfam" id="PF24796">
    <property type="entry name" value="WDR55"/>
    <property type="match status" value="1"/>
</dbReference>
<evidence type="ECO:0000256" key="1">
    <source>
        <dbReference type="ARBA" id="ARBA00007625"/>
    </source>
</evidence>
<evidence type="ECO:0000256" key="5">
    <source>
        <dbReference type="SAM" id="MobiDB-lite"/>
    </source>
</evidence>
<proteinExistence type="inferred from homology"/>
<feature type="compositionally biased region" description="Basic and acidic residues" evidence="5">
    <location>
        <begin position="369"/>
        <end position="381"/>
    </location>
</feature>
<protein>
    <recommendedName>
        <fullName evidence="8">Anaphase-promoting complex subunit 4 WD40 domain-containing protein</fullName>
    </recommendedName>
</protein>
<feature type="compositionally biased region" description="Acidic residues" evidence="5">
    <location>
        <begin position="313"/>
        <end position="330"/>
    </location>
</feature>
<evidence type="ECO:0000313" key="7">
    <source>
        <dbReference type="Proteomes" id="UP001515480"/>
    </source>
</evidence>
<dbReference type="InterPro" id="IPR036322">
    <property type="entry name" value="WD40_repeat_dom_sf"/>
</dbReference>
<keyword evidence="3" id="KW-0677">Repeat</keyword>
<dbReference type="InterPro" id="IPR015943">
    <property type="entry name" value="WD40/YVTN_repeat-like_dom_sf"/>
</dbReference>
<reference evidence="6 7" key="1">
    <citation type="journal article" date="2024" name="Science">
        <title>Giant polyketide synthase enzymes in the biosynthesis of giant marine polyether toxins.</title>
        <authorList>
            <person name="Fallon T.R."/>
            <person name="Shende V.V."/>
            <person name="Wierzbicki I.H."/>
            <person name="Pendleton A.L."/>
            <person name="Watervoot N.F."/>
            <person name="Auber R.P."/>
            <person name="Gonzalez D.J."/>
            <person name="Wisecaver J.H."/>
            <person name="Moore B.S."/>
        </authorList>
    </citation>
    <scope>NUCLEOTIDE SEQUENCE [LARGE SCALE GENOMIC DNA]</scope>
    <source>
        <strain evidence="6 7">12B1</strain>
    </source>
</reference>
<dbReference type="PANTHER" id="PTHR44019:SF20">
    <property type="entry name" value="WD REPEAT-CONTAINING PROTEIN 55"/>
    <property type="match status" value="1"/>
</dbReference>
<name>A0AB34J616_PRYPA</name>
<dbReference type="PROSITE" id="PS50082">
    <property type="entry name" value="WD_REPEATS_2"/>
    <property type="match status" value="1"/>
</dbReference>
<evidence type="ECO:0008006" key="8">
    <source>
        <dbReference type="Google" id="ProtNLM"/>
    </source>
</evidence>
<evidence type="ECO:0000256" key="2">
    <source>
        <dbReference type="ARBA" id="ARBA00022574"/>
    </source>
</evidence>
<dbReference type="PROSITE" id="PS00678">
    <property type="entry name" value="WD_REPEATS_1"/>
    <property type="match status" value="1"/>
</dbReference>